<dbReference type="PANTHER" id="PTHR38766:SF1">
    <property type="entry name" value="FLAGELLAR PROTEIN FLIO"/>
    <property type="match status" value="1"/>
</dbReference>
<sequence length="120" mass="12616">MNVTTYLQFAASLVFVLALIGVAAVLARRLGFGQGVRGGSSTRRLGIVEVLPLDGRRRLVLLRRDETEHLVILSASGEQLIEAGISRTGRDTFATTLARAEALPTTGSQPASLASGASPK</sequence>
<reference evidence="2" key="1">
    <citation type="submission" date="2018-07" db="EMBL/GenBank/DDBJ databases">
        <authorList>
            <person name="Quirk P.G."/>
            <person name="Krulwich T.A."/>
        </authorList>
    </citation>
    <scope>NUCLEOTIDE SEQUENCE</scope>
</reference>
<protein>
    <recommendedName>
        <fullName evidence="3">Flagellar protein FliO/FliZ</fullName>
    </recommendedName>
</protein>
<evidence type="ECO:0008006" key="3">
    <source>
        <dbReference type="Google" id="ProtNLM"/>
    </source>
</evidence>
<keyword evidence="1" id="KW-0812">Transmembrane</keyword>
<dbReference type="InterPro" id="IPR052205">
    <property type="entry name" value="FliO/MopB"/>
</dbReference>
<dbReference type="AlphaFoldDB" id="A0A380THZ4"/>
<gene>
    <name evidence="2" type="ORF">DF3PB_4110005</name>
</gene>
<name>A0A380THZ4_9ZZZZ</name>
<proteinExistence type="predicted"/>
<dbReference type="EMBL" id="UIDG01000348">
    <property type="protein sequence ID" value="SUS07319.1"/>
    <property type="molecule type" value="Genomic_DNA"/>
</dbReference>
<evidence type="ECO:0000256" key="1">
    <source>
        <dbReference type="SAM" id="Phobius"/>
    </source>
</evidence>
<dbReference type="PANTHER" id="PTHR38766">
    <property type="entry name" value="FLAGELLAR PROTEIN FLIO"/>
    <property type="match status" value="1"/>
</dbReference>
<evidence type="ECO:0000313" key="2">
    <source>
        <dbReference type="EMBL" id="SUS07319.1"/>
    </source>
</evidence>
<feature type="transmembrane region" description="Helical" evidence="1">
    <location>
        <begin position="6"/>
        <end position="27"/>
    </location>
</feature>
<organism evidence="2">
    <name type="scientific">metagenome</name>
    <dbReference type="NCBI Taxonomy" id="256318"/>
    <lineage>
        <taxon>unclassified sequences</taxon>
        <taxon>metagenomes</taxon>
    </lineage>
</organism>
<accession>A0A380THZ4</accession>
<keyword evidence="1" id="KW-0472">Membrane</keyword>
<keyword evidence="1" id="KW-1133">Transmembrane helix</keyword>